<sequence length="149" mass="17092">MRAHERFTFPSSLVSEILPQPCISIPLQHNPVSYKTSNGSYAKLRLESLASIHWSLLRVSQDASPCAIHVLKHSYGQTLRSSTHLFPSTMYLYIFQNIQWTSFRTPSVVTRFDPWCSFCKFPRATTHPHSQVFLSRNAGRSMHQFSFSA</sequence>
<reference evidence="1" key="1">
    <citation type="journal article" date="2020" name="Stud. Mycol.">
        <title>101 Dothideomycetes genomes: a test case for predicting lifestyles and emergence of pathogens.</title>
        <authorList>
            <person name="Haridas S."/>
            <person name="Albert R."/>
            <person name="Binder M."/>
            <person name="Bloem J."/>
            <person name="Labutti K."/>
            <person name="Salamov A."/>
            <person name="Andreopoulos B."/>
            <person name="Baker S."/>
            <person name="Barry K."/>
            <person name="Bills G."/>
            <person name="Bluhm B."/>
            <person name="Cannon C."/>
            <person name="Castanera R."/>
            <person name="Culley D."/>
            <person name="Daum C."/>
            <person name="Ezra D."/>
            <person name="Gonzalez J."/>
            <person name="Henrissat B."/>
            <person name="Kuo A."/>
            <person name="Liang C."/>
            <person name="Lipzen A."/>
            <person name="Lutzoni F."/>
            <person name="Magnuson J."/>
            <person name="Mondo S."/>
            <person name="Nolan M."/>
            <person name="Ohm R."/>
            <person name="Pangilinan J."/>
            <person name="Park H.-J."/>
            <person name="Ramirez L."/>
            <person name="Alfaro M."/>
            <person name="Sun H."/>
            <person name="Tritt A."/>
            <person name="Yoshinaga Y."/>
            <person name="Zwiers L.-H."/>
            <person name="Turgeon B."/>
            <person name="Goodwin S."/>
            <person name="Spatafora J."/>
            <person name="Crous P."/>
            <person name="Grigoriev I."/>
        </authorList>
    </citation>
    <scope>NUCLEOTIDE SEQUENCE</scope>
    <source>
        <strain evidence="1">CBS 130266</strain>
    </source>
</reference>
<accession>A0A9P4NUC9</accession>
<gene>
    <name evidence="1" type="ORF">EJ08DRAFT_168075</name>
</gene>
<dbReference type="AlphaFoldDB" id="A0A9P4NUC9"/>
<comment type="caution">
    <text evidence="1">The sequence shown here is derived from an EMBL/GenBank/DDBJ whole genome shotgun (WGS) entry which is preliminary data.</text>
</comment>
<keyword evidence="2" id="KW-1185">Reference proteome</keyword>
<evidence type="ECO:0000313" key="2">
    <source>
        <dbReference type="Proteomes" id="UP000800235"/>
    </source>
</evidence>
<evidence type="ECO:0000313" key="1">
    <source>
        <dbReference type="EMBL" id="KAF2431881.1"/>
    </source>
</evidence>
<organism evidence="1 2">
    <name type="scientific">Tothia fuscella</name>
    <dbReference type="NCBI Taxonomy" id="1048955"/>
    <lineage>
        <taxon>Eukaryota</taxon>
        <taxon>Fungi</taxon>
        <taxon>Dikarya</taxon>
        <taxon>Ascomycota</taxon>
        <taxon>Pezizomycotina</taxon>
        <taxon>Dothideomycetes</taxon>
        <taxon>Pleosporomycetidae</taxon>
        <taxon>Venturiales</taxon>
        <taxon>Cylindrosympodiaceae</taxon>
        <taxon>Tothia</taxon>
    </lineage>
</organism>
<dbReference type="EMBL" id="MU007029">
    <property type="protein sequence ID" value="KAF2431881.1"/>
    <property type="molecule type" value="Genomic_DNA"/>
</dbReference>
<protein>
    <submittedName>
        <fullName evidence="1">Uncharacterized protein</fullName>
    </submittedName>
</protein>
<proteinExistence type="predicted"/>
<dbReference type="Proteomes" id="UP000800235">
    <property type="component" value="Unassembled WGS sequence"/>
</dbReference>
<name>A0A9P4NUC9_9PEZI</name>